<accession>A0ABM6W8T4</accession>
<dbReference type="PANTHER" id="PTHR34986:SF1">
    <property type="entry name" value="PROTEIN YIAL"/>
    <property type="match status" value="1"/>
</dbReference>
<dbReference type="RefSeq" id="WP_119075684.1">
    <property type="nucleotide sequence ID" value="NZ_CP029600.1"/>
</dbReference>
<organism evidence="1 2">
    <name type="scientific">Chitinophaga alhagiae</name>
    <dbReference type="NCBI Taxonomy" id="2203219"/>
    <lineage>
        <taxon>Bacteria</taxon>
        <taxon>Pseudomonadati</taxon>
        <taxon>Bacteroidota</taxon>
        <taxon>Chitinophagia</taxon>
        <taxon>Chitinophagales</taxon>
        <taxon>Chitinophagaceae</taxon>
        <taxon>Chitinophaga</taxon>
    </lineage>
</organism>
<proteinExistence type="predicted"/>
<dbReference type="EMBL" id="CP029600">
    <property type="protein sequence ID" value="AWO00351.1"/>
    <property type="molecule type" value="Genomic_DNA"/>
</dbReference>
<sequence>MIFDYVENYTRYAKGNTAVWEKVFDFIAGLNENSAAGKFDIIGDDVFAFVQHYETLPVEAGKIEAHDQYLDIHVPLSGSERVYFSALEALVLLEDFRPASDDLLFAFDAAKASSFELTPRHFALFLPGEGHMTRIQTGPAPAAIKKAVIKISGNLFYGPK</sequence>
<gene>
    <name evidence="1" type="ORF">DLD77_00830</name>
</gene>
<dbReference type="Gene3D" id="2.60.120.370">
    <property type="entry name" value="YhcH/YjgK/YiaL"/>
    <property type="match status" value="1"/>
</dbReference>
<keyword evidence="2" id="KW-1185">Reference proteome</keyword>
<protein>
    <recommendedName>
        <fullName evidence="3">YhcH/YjgK/YiaL family protein</fullName>
    </recommendedName>
</protein>
<dbReference type="InterPro" id="IPR037012">
    <property type="entry name" value="NanQ/TabA/YiaL_sf"/>
</dbReference>
<dbReference type="SUPFAM" id="SSF51197">
    <property type="entry name" value="Clavaminate synthase-like"/>
    <property type="match status" value="1"/>
</dbReference>
<evidence type="ECO:0000313" key="2">
    <source>
        <dbReference type="Proteomes" id="UP000246099"/>
    </source>
</evidence>
<dbReference type="InterPro" id="IPR004375">
    <property type="entry name" value="NanQ/TabA/YiaL"/>
</dbReference>
<dbReference type="NCBIfam" id="TIGR00022">
    <property type="entry name" value="YhcH/YjgK/YiaL family protein"/>
    <property type="match status" value="1"/>
</dbReference>
<dbReference type="PANTHER" id="PTHR34986">
    <property type="entry name" value="EVOLVED BETA-GALACTOSIDASE SUBUNIT BETA"/>
    <property type="match status" value="1"/>
</dbReference>
<dbReference type="Pfam" id="PF04074">
    <property type="entry name" value="DUF386"/>
    <property type="match status" value="1"/>
</dbReference>
<name>A0ABM6W8T4_9BACT</name>
<reference evidence="1 2" key="1">
    <citation type="submission" date="2018-05" db="EMBL/GenBank/DDBJ databases">
        <title>Chitinophaga sp. nov., isolated from rhizosphere soil of Alhagi.</title>
        <authorList>
            <person name="Liu Y."/>
        </authorList>
    </citation>
    <scope>NUCLEOTIDE SEQUENCE [LARGE SCALE GENOMIC DNA]</scope>
    <source>
        <strain evidence="1 2">T22</strain>
    </source>
</reference>
<evidence type="ECO:0000313" key="1">
    <source>
        <dbReference type="EMBL" id="AWO00351.1"/>
    </source>
</evidence>
<evidence type="ECO:0008006" key="3">
    <source>
        <dbReference type="Google" id="ProtNLM"/>
    </source>
</evidence>
<dbReference type="Proteomes" id="UP000246099">
    <property type="component" value="Chromosome"/>
</dbReference>